<accession>A0AA36DHL0</accession>
<dbReference type="EMBL" id="CATQJA010002710">
    <property type="protein sequence ID" value="CAJ0587282.1"/>
    <property type="molecule type" value="Genomic_DNA"/>
</dbReference>
<dbReference type="Pfam" id="PF01147">
    <property type="entry name" value="Crust_neurohorm"/>
    <property type="match status" value="1"/>
</dbReference>
<dbReference type="PANTHER" id="PTHR35981">
    <property type="entry name" value="ION TRANSPORT PEPTIDE, ISOFORM C"/>
    <property type="match status" value="1"/>
</dbReference>
<dbReference type="GO" id="GO:0005576">
    <property type="term" value="C:extracellular region"/>
    <property type="evidence" value="ECO:0007669"/>
    <property type="project" value="InterPro"/>
</dbReference>
<keyword evidence="2 4" id="KW-1015">Disulfide bond</keyword>
<dbReference type="GO" id="GO:0007623">
    <property type="term" value="P:circadian rhythm"/>
    <property type="evidence" value="ECO:0007669"/>
    <property type="project" value="TreeGrafter"/>
</dbReference>
<feature type="region of interest" description="Disordered" evidence="5">
    <location>
        <begin position="100"/>
        <end position="120"/>
    </location>
</feature>
<evidence type="ECO:0000256" key="5">
    <source>
        <dbReference type="SAM" id="MobiDB-lite"/>
    </source>
</evidence>
<evidence type="ECO:0000256" key="3">
    <source>
        <dbReference type="PIRSR" id="PIRSR631098-50"/>
    </source>
</evidence>
<keyword evidence="3" id="KW-0873">Pyrrolidone carboxylic acid</keyword>
<proteinExistence type="inferred from homology"/>
<dbReference type="AlphaFoldDB" id="A0AA36DHL0"/>
<feature type="modified residue" description="Pyrrolidone carboxylic acid; partial" evidence="3">
    <location>
        <position position="37"/>
    </location>
</feature>
<protein>
    <submittedName>
        <fullName evidence="6">Uncharacterized protein</fullName>
    </submittedName>
</protein>
<name>A0AA36DHL0_9BILA</name>
<feature type="disulfide bond" evidence="4">
    <location>
        <begin position="63"/>
        <end position="91"/>
    </location>
</feature>
<dbReference type="GO" id="GO:0005184">
    <property type="term" value="F:neuropeptide hormone activity"/>
    <property type="evidence" value="ECO:0007669"/>
    <property type="project" value="InterPro"/>
</dbReference>
<dbReference type="PANTHER" id="PTHR35981:SF2">
    <property type="entry name" value="ION TRANSPORT PEPTIDE, ISOFORM C"/>
    <property type="match status" value="1"/>
</dbReference>
<sequence>MLPQLLVILLPLAQAALLSTPQPDQDGIAKMRSEGHQVSDEHCQVLLENQPVHELMERVCSHCHEYFSDSVANLRFECRSNCFQNKRFEQCLSLFAPEQSGTTHRARRHLGHRKRIGTKA</sequence>
<evidence type="ECO:0000313" key="6">
    <source>
        <dbReference type="EMBL" id="CAJ0587282.1"/>
    </source>
</evidence>
<dbReference type="SUPFAM" id="SSF81778">
    <property type="entry name" value="Crustacean CHH/MIH/GIH neurohormone"/>
    <property type="match status" value="1"/>
</dbReference>
<comment type="similarity">
    <text evidence="1">Belongs to the arthropod CHH/MIH/GIH/VIH hormone family.</text>
</comment>
<evidence type="ECO:0000256" key="4">
    <source>
        <dbReference type="PIRSR" id="PIRSR631098-51"/>
    </source>
</evidence>
<organism evidence="6 7">
    <name type="scientific">Mesorhabditis spiculigera</name>
    <dbReference type="NCBI Taxonomy" id="96644"/>
    <lineage>
        <taxon>Eukaryota</taxon>
        <taxon>Metazoa</taxon>
        <taxon>Ecdysozoa</taxon>
        <taxon>Nematoda</taxon>
        <taxon>Chromadorea</taxon>
        <taxon>Rhabditida</taxon>
        <taxon>Rhabditina</taxon>
        <taxon>Rhabditomorpha</taxon>
        <taxon>Rhabditoidea</taxon>
        <taxon>Rhabditidae</taxon>
        <taxon>Mesorhabditinae</taxon>
        <taxon>Mesorhabditis</taxon>
    </lineage>
</organism>
<dbReference type="Proteomes" id="UP001177023">
    <property type="component" value="Unassembled WGS sequence"/>
</dbReference>
<gene>
    <name evidence="6" type="ORF">MSPICULIGERA_LOCUS25258</name>
</gene>
<feature type="disulfide bond" evidence="4">
    <location>
        <begin position="60"/>
        <end position="78"/>
    </location>
</feature>
<dbReference type="Gene3D" id="1.10.2010.10">
    <property type="entry name" value="Crustacean CHH/MIH/GIH neurohormone"/>
    <property type="match status" value="1"/>
</dbReference>
<dbReference type="InterPro" id="IPR035957">
    <property type="entry name" value="Crust_neurohorm_sf"/>
</dbReference>
<feature type="compositionally biased region" description="Basic residues" evidence="5">
    <location>
        <begin position="104"/>
        <end position="120"/>
    </location>
</feature>
<comment type="caution">
    <text evidence="6">The sequence shown here is derived from an EMBL/GenBank/DDBJ whole genome shotgun (WGS) entry which is preliminary data.</text>
</comment>
<dbReference type="InterPro" id="IPR031098">
    <property type="entry name" value="Crust_neurohorm"/>
</dbReference>
<reference evidence="6" key="1">
    <citation type="submission" date="2023-06" db="EMBL/GenBank/DDBJ databases">
        <authorList>
            <person name="Delattre M."/>
        </authorList>
    </citation>
    <scope>NUCLEOTIDE SEQUENCE</scope>
    <source>
        <strain evidence="6">AF72</strain>
    </source>
</reference>
<evidence type="ECO:0000256" key="2">
    <source>
        <dbReference type="ARBA" id="ARBA00023157"/>
    </source>
</evidence>
<feature type="non-terminal residue" evidence="6">
    <location>
        <position position="120"/>
    </location>
</feature>
<dbReference type="PROSITE" id="PS01250">
    <property type="entry name" value="CHH_MIH_GIH"/>
    <property type="match status" value="1"/>
</dbReference>
<dbReference type="InterPro" id="IPR018251">
    <property type="entry name" value="Crust_neurhormone_CS"/>
</dbReference>
<feature type="disulfide bond" evidence="4">
    <location>
        <begin position="43"/>
        <end position="82"/>
    </location>
</feature>
<evidence type="ECO:0000256" key="1">
    <source>
        <dbReference type="ARBA" id="ARBA00005447"/>
    </source>
</evidence>
<evidence type="ECO:0000313" key="7">
    <source>
        <dbReference type="Proteomes" id="UP001177023"/>
    </source>
</evidence>
<keyword evidence="7" id="KW-1185">Reference proteome</keyword>